<keyword evidence="5 7" id="KW-0067">ATP-binding</keyword>
<evidence type="ECO:0000256" key="7">
    <source>
        <dbReference type="PROSITE-ProRule" id="PRU00409"/>
    </source>
</evidence>
<dbReference type="PROSITE" id="PS50979">
    <property type="entry name" value="BC"/>
    <property type="match status" value="1"/>
</dbReference>
<dbReference type="SUPFAM" id="SSF56059">
    <property type="entry name" value="Glutathione synthetase ATP-binding domain-like"/>
    <property type="match status" value="1"/>
</dbReference>
<dbReference type="EMBL" id="JAXAVX010000006">
    <property type="protein sequence ID" value="MDX8152520.1"/>
    <property type="molecule type" value="Genomic_DNA"/>
</dbReference>
<evidence type="ECO:0000256" key="3">
    <source>
        <dbReference type="ARBA" id="ARBA00022598"/>
    </source>
</evidence>
<evidence type="ECO:0000256" key="1">
    <source>
        <dbReference type="ARBA" id="ARBA00001953"/>
    </source>
</evidence>
<evidence type="ECO:0000259" key="9">
    <source>
        <dbReference type="PROSITE" id="PS50968"/>
    </source>
</evidence>
<evidence type="ECO:0000256" key="4">
    <source>
        <dbReference type="ARBA" id="ARBA00022741"/>
    </source>
</evidence>
<dbReference type="InterPro" id="IPR001882">
    <property type="entry name" value="Biotin_BS"/>
</dbReference>
<dbReference type="Pfam" id="PF00289">
    <property type="entry name" value="Biotin_carb_N"/>
    <property type="match status" value="1"/>
</dbReference>
<dbReference type="SMART" id="SM00878">
    <property type="entry name" value="Biotin_carb_C"/>
    <property type="match status" value="1"/>
</dbReference>
<dbReference type="Proteomes" id="UP001277761">
    <property type="component" value="Unassembled WGS sequence"/>
</dbReference>
<dbReference type="InterPro" id="IPR011054">
    <property type="entry name" value="Rudment_hybrid_motif"/>
</dbReference>
<gene>
    <name evidence="12" type="ORF">SK069_13015</name>
</gene>
<dbReference type="Gene3D" id="2.40.50.100">
    <property type="match status" value="1"/>
</dbReference>
<dbReference type="PROSITE" id="PS50975">
    <property type="entry name" value="ATP_GRASP"/>
    <property type="match status" value="1"/>
</dbReference>
<dbReference type="RefSeq" id="WP_319954676.1">
    <property type="nucleotide sequence ID" value="NZ_JAXAVX010000006.1"/>
</dbReference>
<keyword evidence="4 7" id="KW-0547">Nucleotide-binding</keyword>
<evidence type="ECO:0000256" key="8">
    <source>
        <dbReference type="SAM" id="MobiDB-lite"/>
    </source>
</evidence>
<dbReference type="InterPro" id="IPR005482">
    <property type="entry name" value="Biotin_COase_C"/>
</dbReference>
<evidence type="ECO:0000313" key="13">
    <source>
        <dbReference type="Proteomes" id="UP001277761"/>
    </source>
</evidence>
<reference evidence="12 13" key="1">
    <citation type="submission" date="2023-11" db="EMBL/GenBank/DDBJ databases">
        <authorList>
            <person name="Xu M."/>
            <person name="Jiang T."/>
        </authorList>
    </citation>
    <scope>NUCLEOTIDE SEQUENCE [LARGE SCALE GENOMIC DNA]</scope>
    <source>
        <strain evidence="12 13">SD</strain>
    </source>
</reference>
<dbReference type="InterPro" id="IPR016185">
    <property type="entry name" value="PreATP-grasp_dom_sf"/>
</dbReference>
<dbReference type="SUPFAM" id="SSF51230">
    <property type="entry name" value="Single hybrid motif"/>
    <property type="match status" value="1"/>
</dbReference>
<dbReference type="InterPro" id="IPR011053">
    <property type="entry name" value="Single_hybrid_motif"/>
</dbReference>
<dbReference type="PROSITE" id="PS00866">
    <property type="entry name" value="CPSASE_1"/>
    <property type="match status" value="1"/>
</dbReference>
<evidence type="ECO:0000256" key="6">
    <source>
        <dbReference type="ARBA" id="ARBA00023267"/>
    </source>
</evidence>
<dbReference type="InterPro" id="IPR011764">
    <property type="entry name" value="Biotin_carboxylation_dom"/>
</dbReference>
<feature type="domain" description="Biotin carboxylation" evidence="11">
    <location>
        <begin position="1"/>
        <end position="448"/>
    </location>
</feature>
<evidence type="ECO:0000259" key="11">
    <source>
        <dbReference type="PROSITE" id="PS50979"/>
    </source>
</evidence>
<dbReference type="PANTHER" id="PTHR18866:SF33">
    <property type="entry name" value="METHYLCROTONOYL-COA CARBOXYLASE SUBUNIT ALPHA, MITOCHONDRIAL-RELATED"/>
    <property type="match status" value="1"/>
</dbReference>
<comment type="cofactor">
    <cofactor evidence="1">
        <name>biotin</name>
        <dbReference type="ChEBI" id="CHEBI:57586"/>
    </cofactor>
</comment>
<keyword evidence="6" id="KW-0092">Biotin</keyword>
<dbReference type="Pfam" id="PF00364">
    <property type="entry name" value="Biotin_lipoyl"/>
    <property type="match status" value="1"/>
</dbReference>
<dbReference type="PROSITE" id="PS00188">
    <property type="entry name" value="BIOTIN"/>
    <property type="match status" value="1"/>
</dbReference>
<feature type="domain" description="ATP-grasp" evidence="10">
    <location>
        <begin position="120"/>
        <end position="319"/>
    </location>
</feature>
<evidence type="ECO:0000313" key="12">
    <source>
        <dbReference type="EMBL" id="MDX8152520.1"/>
    </source>
</evidence>
<dbReference type="InterPro" id="IPR011761">
    <property type="entry name" value="ATP-grasp"/>
</dbReference>
<dbReference type="InterPro" id="IPR005481">
    <property type="entry name" value="BC-like_N"/>
</dbReference>
<dbReference type="PROSITE" id="PS00867">
    <property type="entry name" value="CPSASE_2"/>
    <property type="match status" value="1"/>
</dbReference>
<evidence type="ECO:0000256" key="2">
    <source>
        <dbReference type="ARBA" id="ARBA00013263"/>
    </source>
</evidence>
<evidence type="ECO:0000256" key="5">
    <source>
        <dbReference type="ARBA" id="ARBA00022840"/>
    </source>
</evidence>
<dbReference type="Gene3D" id="3.30.470.20">
    <property type="entry name" value="ATP-grasp fold, B domain"/>
    <property type="match status" value="1"/>
</dbReference>
<dbReference type="InterPro" id="IPR000089">
    <property type="entry name" value="Biotin_lipoyl"/>
</dbReference>
<dbReference type="InterPro" id="IPR005479">
    <property type="entry name" value="CPAse_ATP-bd"/>
</dbReference>
<keyword evidence="3 12" id="KW-0436">Ligase</keyword>
<feature type="domain" description="Lipoyl-binding" evidence="9">
    <location>
        <begin position="515"/>
        <end position="590"/>
    </location>
</feature>
<dbReference type="SUPFAM" id="SSF51246">
    <property type="entry name" value="Rudiment single hybrid motif"/>
    <property type="match status" value="1"/>
</dbReference>
<dbReference type="NCBIfam" id="NF006367">
    <property type="entry name" value="PRK08591.1"/>
    <property type="match status" value="1"/>
</dbReference>
<proteinExistence type="predicted"/>
<sequence length="594" mass="63762">MFGKILIANRGEIAIRVMRACEELGIKTVAVYSELDRDALHVQRADEAYLLGPAEAAKSYLNVDKIVEVVKESGADAVHPGYGFLSENAAFVERLEAEGITFIGPPASAIDAMGSKTKARELMQKAGVPIVPGTTEPVDTYEDALRIAKDEIGFPVAVKAASGGGGKGFRVALTEDKLKDAFEGASREGEKFFSDGTVYLERYLPKPRHVEVQIIADKHGNCIHLGERDCSIQRRHQKLIEEAPAPPWVVDEELRAKIGQIGIDAAKAVNYVGAGTIEGMLQDGEYFFLEMNTRVQVEHCVTEMVTGIDIVKQGIKAAAGLPLEYQQEDVVLRGHAIEARINAESAPMNFAPTPGAIGEYLEPTGPGVRVDSGVGAGGVVSPQYDPMVAKLIVWDADREQATQRMRRALSEYKIEGLTTLIPFHATIFATQNWAEASTCSELLEDKEWLKSTAPAEPVVPVEQDDEETVTRDYVVEVSGRKFDVKVHGTAFAPVAGAAGAAPAGPAPKKRSERKKAAGGGADDLPSPIQGNMWKVVAKEGQEVAEGDLICIIEAMKMENEIVAHKAGTITTLAAKEGEPINTGDLIATIKAADA</sequence>
<dbReference type="EC" id="6.3.4.14" evidence="2"/>
<dbReference type="SUPFAM" id="SSF52440">
    <property type="entry name" value="PreATP-grasp domain"/>
    <property type="match status" value="1"/>
</dbReference>
<keyword evidence="13" id="KW-1185">Reference proteome</keyword>
<name>A0ABU4VM43_9ACTN</name>
<dbReference type="PANTHER" id="PTHR18866">
    <property type="entry name" value="CARBOXYLASE:PYRUVATE/ACETYL-COA/PROPIONYL-COA CARBOXYLASE"/>
    <property type="match status" value="1"/>
</dbReference>
<accession>A0ABU4VM43</accession>
<dbReference type="PROSITE" id="PS50968">
    <property type="entry name" value="BIOTINYL_LIPOYL"/>
    <property type="match status" value="1"/>
</dbReference>
<dbReference type="Pfam" id="PF02786">
    <property type="entry name" value="CPSase_L_D2"/>
    <property type="match status" value="1"/>
</dbReference>
<comment type="caution">
    <text evidence="12">The sequence shown here is derived from an EMBL/GenBank/DDBJ whole genome shotgun (WGS) entry which is preliminary data.</text>
</comment>
<dbReference type="InterPro" id="IPR050856">
    <property type="entry name" value="Biotin_carboxylase_complex"/>
</dbReference>
<dbReference type="CDD" id="cd06850">
    <property type="entry name" value="biotinyl_domain"/>
    <property type="match status" value="1"/>
</dbReference>
<organism evidence="12 13">
    <name type="scientific">Patulibacter brassicae</name>
    <dbReference type="NCBI Taxonomy" id="1705717"/>
    <lineage>
        <taxon>Bacteria</taxon>
        <taxon>Bacillati</taxon>
        <taxon>Actinomycetota</taxon>
        <taxon>Thermoleophilia</taxon>
        <taxon>Solirubrobacterales</taxon>
        <taxon>Patulibacteraceae</taxon>
        <taxon>Patulibacter</taxon>
    </lineage>
</organism>
<dbReference type="Pfam" id="PF02785">
    <property type="entry name" value="Biotin_carb_C"/>
    <property type="match status" value="1"/>
</dbReference>
<feature type="region of interest" description="Disordered" evidence="8">
    <location>
        <begin position="497"/>
        <end position="528"/>
    </location>
</feature>
<evidence type="ECO:0000259" key="10">
    <source>
        <dbReference type="PROSITE" id="PS50975"/>
    </source>
</evidence>
<protein>
    <recommendedName>
        <fullName evidence="2">biotin carboxylase</fullName>
        <ecNumber evidence="2">6.3.4.14</ecNumber>
    </recommendedName>
</protein>
<dbReference type="GO" id="GO:0003989">
    <property type="term" value="F:acetyl-CoA carboxylase activity"/>
    <property type="evidence" value="ECO:0007669"/>
    <property type="project" value="UniProtKB-EC"/>
</dbReference>